<dbReference type="Pfam" id="PF15460">
    <property type="entry name" value="SAS4"/>
    <property type="match status" value="1"/>
</dbReference>
<evidence type="ECO:0000313" key="5">
    <source>
        <dbReference type="Proteomes" id="UP000308549"/>
    </source>
</evidence>
<feature type="compositionally biased region" description="Polar residues" evidence="2">
    <location>
        <begin position="24"/>
        <end position="39"/>
    </location>
</feature>
<evidence type="ECO:0000259" key="3">
    <source>
        <dbReference type="Pfam" id="PF15460"/>
    </source>
</evidence>
<dbReference type="GO" id="GO:0004402">
    <property type="term" value="F:histone acetyltransferase activity"/>
    <property type="evidence" value="ECO:0007669"/>
    <property type="project" value="TreeGrafter"/>
</dbReference>
<feature type="domain" description="Something about silencing protein 4" evidence="3">
    <location>
        <begin position="275"/>
        <end position="370"/>
    </location>
</feature>
<dbReference type="OrthoDB" id="1938992at2759"/>
<dbReference type="EMBL" id="NAJL01000062">
    <property type="protein sequence ID" value="TKA23025.1"/>
    <property type="molecule type" value="Genomic_DNA"/>
</dbReference>
<dbReference type="InterPro" id="IPR029184">
    <property type="entry name" value="Sas4_dom"/>
</dbReference>
<evidence type="ECO:0000256" key="1">
    <source>
        <dbReference type="SAM" id="Coils"/>
    </source>
</evidence>
<feature type="region of interest" description="Disordered" evidence="2">
    <location>
        <begin position="1"/>
        <end position="81"/>
    </location>
</feature>
<feature type="compositionally biased region" description="Acidic residues" evidence="2">
    <location>
        <begin position="41"/>
        <end position="53"/>
    </location>
</feature>
<evidence type="ECO:0000313" key="4">
    <source>
        <dbReference type="EMBL" id="TKA23025.1"/>
    </source>
</evidence>
<feature type="compositionally biased region" description="Pro residues" evidence="2">
    <location>
        <begin position="438"/>
        <end position="463"/>
    </location>
</feature>
<name>A0A4U0TMR8_9PEZI</name>
<feature type="compositionally biased region" description="Basic residues" evidence="2">
    <location>
        <begin position="58"/>
        <end position="73"/>
    </location>
</feature>
<keyword evidence="1" id="KW-0175">Coiled coil</keyword>
<evidence type="ECO:0000256" key="2">
    <source>
        <dbReference type="SAM" id="MobiDB-lite"/>
    </source>
</evidence>
<comment type="caution">
    <text evidence="4">The sequence shown here is derived from an EMBL/GenBank/DDBJ whole genome shotgun (WGS) entry which is preliminary data.</text>
</comment>
<dbReference type="AlphaFoldDB" id="A0A4U0TMR8"/>
<dbReference type="InterPro" id="IPR038988">
    <property type="entry name" value="Sas4"/>
</dbReference>
<dbReference type="Proteomes" id="UP000308549">
    <property type="component" value="Unassembled WGS sequence"/>
</dbReference>
<protein>
    <recommendedName>
        <fullName evidence="3">Something about silencing protein 4 domain-containing protein</fullName>
    </recommendedName>
</protein>
<feature type="region of interest" description="Disordered" evidence="2">
    <location>
        <begin position="372"/>
        <end position="402"/>
    </location>
</feature>
<feature type="region of interest" description="Disordered" evidence="2">
    <location>
        <begin position="208"/>
        <end position="244"/>
    </location>
</feature>
<proteinExistence type="predicted"/>
<feature type="region of interest" description="Disordered" evidence="2">
    <location>
        <begin position="416"/>
        <end position="465"/>
    </location>
</feature>
<feature type="compositionally biased region" description="Acidic residues" evidence="2">
    <location>
        <begin position="382"/>
        <end position="393"/>
    </location>
</feature>
<dbReference type="PANTHER" id="PTHR38422:SF1">
    <property type="entry name" value="SOMETHING ABOUT SILENCING PROTEIN 4"/>
    <property type="match status" value="1"/>
</dbReference>
<feature type="compositionally biased region" description="Basic and acidic residues" evidence="2">
    <location>
        <begin position="372"/>
        <end position="381"/>
    </location>
</feature>
<sequence length="540" mass="59822">MVTSTTSRAARAPRTAGGRFKSKAASSARPSTHHNTSIADSTDDDDDDEDGFEERDRHSKRRKLSIRHRHTHTHTQTTLDAHLVQSADAPGVAATADVTKPPTKVTVAQPHGQLVETLNGIRAPLDVKQDDLPTVKSPARLPSEQVKPAKAGDKKEEKRTLRSQDDGPRLKSELATYFPEYEDVVFGTEKDEESVTVDTTLYVTDDTAKAVPALPRSEPQKSGSSHGSTHAENSSTNGSTVVPSTPKLSALQQFNGCSPVDIDSIARTFPAQAGDPLDDAHFEKAHRRAERKEKQLRNIERERAMHEKVQLERLLDGLLGHDWLKVLGLTGITDGEAKKYEKARDYFVAEVKGLVDKFRMWKDEERRQKLEKEAAARRAEAESEEAEESEEESVGPPSSELNASASRQLLQETNHAVQRSGFKIRLSKRGATSTPISSPAPQPLKHPPPPTQQTPSFLPPSPEMPITSFYAKRHLRDAALSKTRHGRNVTAFGLPIPEMEERDFELPDGYLTEDALRASARERRRRRRETVVDAAGGVER</sequence>
<feature type="coiled-coil region" evidence="1">
    <location>
        <begin position="282"/>
        <end position="312"/>
    </location>
</feature>
<dbReference type="GO" id="GO:0033255">
    <property type="term" value="C:SAS acetyltransferase complex"/>
    <property type="evidence" value="ECO:0007669"/>
    <property type="project" value="InterPro"/>
</dbReference>
<keyword evidence="5" id="KW-1185">Reference proteome</keyword>
<gene>
    <name evidence="4" type="ORF">B0A50_07243</name>
</gene>
<accession>A0A4U0TMR8</accession>
<feature type="compositionally biased region" description="Basic and acidic residues" evidence="2">
    <location>
        <begin position="150"/>
        <end position="172"/>
    </location>
</feature>
<feature type="compositionally biased region" description="Low complexity" evidence="2">
    <location>
        <begin position="1"/>
        <end position="19"/>
    </location>
</feature>
<organism evidence="4 5">
    <name type="scientific">Salinomyces thailandicus</name>
    <dbReference type="NCBI Taxonomy" id="706561"/>
    <lineage>
        <taxon>Eukaryota</taxon>
        <taxon>Fungi</taxon>
        <taxon>Dikarya</taxon>
        <taxon>Ascomycota</taxon>
        <taxon>Pezizomycotina</taxon>
        <taxon>Dothideomycetes</taxon>
        <taxon>Dothideomycetidae</taxon>
        <taxon>Mycosphaerellales</taxon>
        <taxon>Teratosphaeriaceae</taxon>
        <taxon>Salinomyces</taxon>
    </lineage>
</organism>
<feature type="compositionally biased region" description="Polar residues" evidence="2">
    <location>
        <begin position="220"/>
        <end position="244"/>
    </location>
</feature>
<reference evidence="4 5" key="1">
    <citation type="submission" date="2017-03" db="EMBL/GenBank/DDBJ databases">
        <title>Genomes of endolithic fungi from Antarctica.</title>
        <authorList>
            <person name="Coleine C."/>
            <person name="Masonjones S."/>
            <person name="Stajich J.E."/>
        </authorList>
    </citation>
    <scope>NUCLEOTIDE SEQUENCE [LARGE SCALE GENOMIC DNA]</scope>
    <source>
        <strain evidence="4 5">CCFEE 6315</strain>
    </source>
</reference>
<dbReference type="PANTHER" id="PTHR38422">
    <property type="entry name" value="SOMETHING ABOUT SILENCING PROTEIN 4"/>
    <property type="match status" value="1"/>
</dbReference>
<feature type="region of interest" description="Disordered" evidence="2">
    <location>
        <begin position="129"/>
        <end position="173"/>
    </location>
</feature>
<feature type="region of interest" description="Disordered" evidence="2">
    <location>
        <begin position="520"/>
        <end position="540"/>
    </location>
</feature>